<reference evidence="7" key="1">
    <citation type="submission" date="2022-10" db="EMBL/GenBank/DDBJ databases">
        <title>Tapping the CABI collections for fungal endophytes: first genome assemblies for Collariella, Neodidymelliopsis, Ascochyta clinopodiicola, Didymella pomorum, Didymosphaeria variabile, Neocosmospora piperis and Neocucurbitaria cava.</title>
        <authorList>
            <person name="Hill R."/>
        </authorList>
    </citation>
    <scope>NUCLEOTIDE SEQUENCE</scope>
    <source>
        <strain evidence="7">IMI 356815</strain>
    </source>
</reference>
<evidence type="ECO:0000256" key="2">
    <source>
        <dbReference type="ARBA" id="ARBA00022801"/>
    </source>
</evidence>
<dbReference type="GO" id="GO:0003847">
    <property type="term" value="F:1-alkyl-2-acetylglycerophosphocholine esterase activity"/>
    <property type="evidence" value="ECO:0007669"/>
    <property type="project" value="UniProtKB-EC"/>
</dbReference>
<evidence type="ECO:0000256" key="5">
    <source>
        <dbReference type="SAM" id="SignalP"/>
    </source>
</evidence>
<dbReference type="SUPFAM" id="SSF53474">
    <property type="entry name" value="alpha/beta-Hydrolases"/>
    <property type="match status" value="1"/>
</dbReference>
<keyword evidence="8" id="KW-1185">Reference proteome</keyword>
<dbReference type="InterPro" id="IPR000073">
    <property type="entry name" value="AB_hydrolase_1"/>
</dbReference>
<evidence type="ECO:0000256" key="4">
    <source>
        <dbReference type="ARBA" id="ARBA00023098"/>
    </source>
</evidence>
<feature type="signal peptide" evidence="5">
    <location>
        <begin position="1"/>
        <end position="18"/>
    </location>
</feature>
<dbReference type="RefSeq" id="XP_056075206.1">
    <property type="nucleotide sequence ID" value="XM_056211733.1"/>
</dbReference>
<dbReference type="Gene3D" id="3.40.50.1820">
    <property type="entry name" value="alpha/beta hydrolase"/>
    <property type="match status" value="1"/>
</dbReference>
<dbReference type="EC" id="3.1.1.47" evidence="1"/>
<keyword evidence="2" id="KW-0378">Hydrolase</keyword>
<organism evidence="7 8">
    <name type="scientific">Didymosphaeria variabile</name>
    <dbReference type="NCBI Taxonomy" id="1932322"/>
    <lineage>
        <taxon>Eukaryota</taxon>
        <taxon>Fungi</taxon>
        <taxon>Dikarya</taxon>
        <taxon>Ascomycota</taxon>
        <taxon>Pezizomycotina</taxon>
        <taxon>Dothideomycetes</taxon>
        <taxon>Pleosporomycetidae</taxon>
        <taxon>Pleosporales</taxon>
        <taxon>Massarineae</taxon>
        <taxon>Didymosphaeriaceae</taxon>
        <taxon>Didymosphaeria</taxon>
    </lineage>
</organism>
<dbReference type="OrthoDB" id="2363873at2759"/>
<keyword evidence="3" id="KW-0442">Lipid degradation</keyword>
<dbReference type="Proteomes" id="UP001140513">
    <property type="component" value="Unassembled WGS sequence"/>
</dbReference>
<evidence type="ECO:0000313" key="8">
    <source>
        <dbReference type="Proteomes" id="UP001140513"/>
    </source>
</evidence>
<proteinExistence type="predicted"/>
<gene>
    <name evidence="7" type="ORF">N0V89_002929</name>
</gene>
<dbReference type="Pfam" id="PF12697">
    <property type="entry name" value="Abhydrolase_6"/>
    <property type="match status" value="1"/>
</dbReference>
<accession>A0A9W8XSK3</accession>
<keyword evidence="4" id="KW-0443">Lipid metabolism</keyword>
<evidence type="ECO:0000259" key="6">
    <source>
        <dbReference type="Pfam" id="PF12697"/>
    </source>
</evidence>
<dbReference type="GO" id="GO:0016042">
    <property type="term" value="P:lipid catabolic process"/>
    <property type="evidence" value="ECO:0007669"/>
    <property type="project" value="UniProtKB-KW"/>
</dbReference>
<evidence type="ECO:0000313" key="7">
    <source>
        <dbReference type="EMBL" id="KAJ4358347.1"/>
    </source>
</evidence>
<comment type="caution">
    <text evidence="7">The sequence shown here is derived from an EMBL/GenBank/DDBJ whole genome shotgun (WGS) entry which is preliminary data.</text>
</comment>
<sequence length="383" mass="40889">MQSMLSIVFLLLIKTTTGYLVPDPPGEYNVTLTVGTLTDYTRNDPSVATPTPRTLVLSVFQPAKCATTVPVTYMPNTTAEFQGPYLQQQFNISANFTPLFLEARLPVCPKAPSSCSPLDDGPILLFSGGWNIPRLYYNVLASAIASEGFTVITIDHPGDTNIITYPDGHAVIGDGPGNPDGDEYAQYTYARAADASFIIDQLSNATAMGGLLPQRGPRQFPTNRVAMMGHSLGGATSIHAAGQDTRIRGAIDWDGSFFGSLPPSGLSTPVLLVSEELGNVTDPTWDALWPQLKGPKLWLEVANTTHMSFSDALVLLQASGQDTTGAFADLLGSIAPAELVRLLVAYTTAWMNGAVRGKVGGPLLQGKEPRRFPEVKTVSSSNL</sequence>
<dbReference type="GeneID" id="80906459"/>
<dbReference type="EMBL" id="JAPEUX010000002">
    <property type="protein sequence ID" value="KAJ4358347.1"/>
    <property type="molecule type" value="Genomic_DNA"/>
</dbReference>
<evidence type="ECO:0000256" key="1">
    <source>
        <dbReference type="ARBA" id="ARBA00013201"/>
    </source>
</evidence>
<evidence type="ECO:0000256" key="3">
    <source>
        <dbReference type="ARBA" id="ARBA00022963"/>
    </source>
</evidence>
<feature type="chain" id="PRO_5040941168" description="1-alkyl-2-acetylglycerophosphocholine esterase" evidence="5">
    <location>
        <begin position="19"/>
        <end position="383"/>
    </location>
</feature>
<dbReference type="AlphaFoldDB" id="A0A9W8XSK3"/>
<dbReference type="PANTHER" id="PTHR10272">
    <property type="entry name" value="PLATELET-ACTIVATING FACTOR ACETYLHYDROLASE"/>
    <property type="match status" value="1"/>
</dbReference>
<name>A0A9W8XSK3_9PLEO</name>
<dbReference type="PANTHER" id="PTHR10272:SF14">
    <property type="entry name" value="PAF ACETYLHYDROLASE FAMILY PROTEIN"/>
    <property type="match status" value="1"/>
</dbReference>
<feature type="domain" description="AB hydrolase-1" evidence="6">
    <location>
        <begin position="123"/>
        <end position="289"/>
    </location>
</feature>
<keyword evidence="5" id="KW-0732">Signal</keyword>
<protein>
    <recommendedName>
        <fullName evidence="1">1-alkyl-2-acetylglycerophosphocholine esterase</fullName>
        <ecNumber evidence="1">3.1.1.47</ecNumber>
    </recommendedName>
</protein>
<dbReference type="InterPro" id="IPR029058">
    <property type="entry name" value="AB_hydrolase_fold"/>
</dbReference>